<accession>A0ABD0NTC9</accession>
<protein>
    <recommendedName>
        <fullName evidence="1">SET domain-containing protein</fullName>
    </recommendedName>
</protein>
<organism evidence="2 3">
    <name type="scientific">Cirrhinus mrigala</name>
    <name type="common">Mrigala</name>
    <dbReference type="NCBI Taxonomy" id="683832"/>
    <lineage>
        <taxon>Eukaryota</taxon>
        <taxon>Metazoa</taxon>
        <taxon>Chordata</taxon>
        <taxon>Craniata</taxon>
        <taxon>Vertebrata</taxon>
        <taxon>Euteleostomi</taxon>
        <taxon>Actinopterygii</taxon>
        <taxon>Neopterygii</taxon>
        <taxon>Teleostei</taxon>
        <taxon>Ostariophysi</taxon>
        <taxon>Cypriniformes</taxon>
        <taxon>Cyprinidae</taxon>
        <taxon>Labeoninae</taxon>
        <taxon>Labeonini</taxon>
        <taxon>Cirrhinus</taxon>
    </lineage>
</organism>
<evidence type="ECO:0000259" key="1">
    <source>
        <dbReference type="Pfam" id="PF21549"/>
    </source>
</evidence>
<keyword evidence="3" id="KW-1185">Reference proteome</keyword>
<feature type="non-terminal residue" evidence="2">
    <location>
        <position position="73"/>
    </location>
</feature>
<dbReference type="AlphaFoldDB" id="A0ABD0NTC9"/>
<evidence type="ECO:0000313" key="2">
    <source>
        <dbReference type="EMBL" id="KAL0165158.1"/>
    </source>
</evidence>
<dbReference type="Proteomes" id="UP001529510">
    <property type="component" value="Unassembled WGS sequence"/>
</dbReference>
<dbReference type="InterPro" id="IPR046341">
    <property type="entry name" value="SET_dom_sf"/>
</dbReference>
<dbReference type="InterPro" id="IPR001214">
    <property type="entry name" value="SET_dom"/>
</dbReference>
<comment type="caution">
    <text evidence="2">The sequence shown here is derived from an EMBL/GenBank/DDBJ whole genome shotgun (WGS) entry which is preliminary data.</text>
</comment>
<feature type="non-terminal residue" evidence="2">
    <location>
        <position position="1"/>
    </location>
</feature>
<feature type="domain" description="SET" evidence="1">
    <location>
        <begin position="1"/>
        <end position="57"/>
    </location>
</feature>
<evidence type="ECO:0000313" key="3">
    <source>
        <dbReference type="Proteomes" id="UP001529510"/>
    </source>
</evidence>
<proteinExistence type="predicted"/>
<dbReference type="Gene3D" id="2.170.270.10">
    <property type="entry name" value="SET domain"/>
    <property type="match status" value="1"/>
</dbReference>
<sequence>DESGSNWMRFVNYAPSPWQQNLAAFQIGMQIYFHAIKVLMPGEELLVGRSLEHEQPMSSSLRTACLKQPLPTH</sequence>
<dbReference type="Pfam" id="PF21549">
    <property type="entry name" value="PRDM2_PR"/>
    <property type="match status" value="1"/>
</dbReference>
<name>A0ABD0NTC9_CIRMR</name>
<dbReference type="EMBL" id="JAMKFB020000020">
    <property type="protein sequence ID" value="KAL0165158.1"/>
    <property type="molecule type" value="Genomic_DNA"/>
</dbReference>
<reference evidence="2 3" key="1">
    <citation type="submission" date="2024-05" db="EMBL/GenBank/DDBJ databases">
        <title>Genome sequencing and assembly of Indian major carp, Cirrhinus mrigala (Hamilton, 1822).</title>
        <authorList>
            <person name="Mohindra V."/>
            <person name="Chowdhury L.M."/>
            <person name="Lal K."/>
            <person name="Jena J.K."/>
        </authorList>
    </citation>
    <scope>NUCLEOTIDE SEQUENCE [LARGE SCALE GENOMIC DNA]</scope>
    <source>
        <strain evidence="2">CM1030</strain>
        <tissue evidence="2">Blood</tissue>
    </source>
</reference>
<gene>
    <name evidence="2" type="ORF">M9458_040911</name>
</gene>